<dbReference type="AlphaFoldDB" id="A0A931CLP7"/>
<comment type="caution">
    <text evidence="1">The sequence shown here is derived from an EMBL/GenBank/DDBJ whole genome shotgun (WGS) entry which is preliminary data.</text>
</comment>
<evidence type="ECO:0000313" key="1">
    <source>
        <dbReference type="EMBL" id="MBG0568706.1"/>
    </source>
</evidence>
<dbReference type="EMBL" id="JADQTO010000043">
    <property type="protein sequence ID" value="MBG0568706.1"/>
    <property type="molecule type" value="Genomic_DNA"/>
</dbReference>
<protein>
    <submittedName>
        <fullName evidence="1">Uncharacterized protein</fullName>
    </submittedName>
</protein>
<organism evidence="1 2">
    <name type="scientific">Actinoplanes aureus</name>
    <dbReference type="NCBI Taxonomy" id="2792083"/>
    <lineage>
        <taxon>Bacteria</taxon>
        <taxon>Bacillati</taxon>
        <taxon>Actinomycetota</taxon>
        <taxon>Actinomycetes</taxon>
        <taxon>Micromonosporales</taxon>
        <taxon>Micromonosporaceae</taxon>
        <taxon>Actinoplanes</taxon>
    </lineage>
</organism>
<proteinExistence type="predicted"/>
<gene>
    <name evidence="1" type="ORF">I4J89_45550</name>
</gene>
<dbReference type="RefSeq" id="WP_196420476.1">
    <property type="nucleotide sequence ID" value="NZ_JADQTO010000043.1"/>
</dbReference>
<reference evidence="1" key="1">
    <citation type="submission" date="2020-11" db="EMBL/GenBank/DDBJ databases">
        <title>Isolation and identification of active actinomycetes.</title>
        <authorList>
            <person name="Sun X."/>
        </authorList>
    </citation>
    <scope>NUCLEOTIDE SEQUENCE</scope>
    <source>
        <strain evidence="1">NEAU-A11</strain>
    </source>
</reference>
<evidence type="ECO:0000313" key="2">
    <source>
        <dbReference type="Proteomes" id="UP000598146"/>
    </source>
</evidence>
<sequence>MIMFKGWWHVLPDEERQQWTLEPLVAVGPLRFGMSPEEVADAMVAVTAEVERRQHCWPANSNVSTVVEGVYRTFGLHLYYRDEGLAGVVVDALCGPQVSVAGTTLVGRVPSVLEQWLVDRAETRPPETELVYVSAGVPASESLGVTINVQREGDRLLTRPVFYPAEALDDLTHWLPRGAWAIHD</sequence>
<dbReference type="Proteomes" id="UP000598146">
    <property type="component" value="Unassembled WGS sequence"/>
</dbReference>
<keyword evidence="2" id="KW-1185">Reference proteome</keyword>
<accession>A0A931CLP7</accession>
<name>A0A931CLP7_9ACTN</name>